<protein>
    <submittedName>
        <fullName evidence="2">Uncharacterized protein</fullName>
    </submittedName>
</protein>
<name>A0AA38MU24_9CUCU</name>
<dbReference type="Proteomes" id="UP001168821">
    <property type="component" value="Unassembled WGS sequence"/>
</dbReference>
<keyword evidence="3" id="KW-1185">Reference proteome</keyword>
<gene>
    <name evidence="1" type="ORF">Zmor_002586</name>
    <name evidence="2" type="ORF">Zmor_002624</name>
</gene>
<accession>A0AA38MU24</accession>
<sequence length="94" mass="10947">MYVRSISHVNDVMNNSCYTLHLQFLDKTPIFMDFASGRRRWKAMGECVWRDVDMTQKVERGLLNVVERSSACQGACLWRRVQKTAFRDGKQKSG</sequence>
<dbReference type="EMBL" id="JALNTZ010000001">
    <property type="protein sequence ID" value="KAJ3667186.1"/>
    <property type="molecule type" value="Genomic_DNA"/>
</dbReference>
<comment type="caution">
    <text evidence="2">The sequence shown here is derived from an EMBL/GenBank/DDBJ whole genome shotgun (WGS) entry which is preliminary data.</text>
</comment>
<dbReference type="EMBL" id="JALNTZ010000001">
    <property type="protein sequence ID" value="KAJ3667224.1"/>
    <property type="molecule type" value="Genomic_DNA"/>
</dbReference>
<proteinExistence type="predicted"/>
<evidence type="ECO:0000313" key="3">
    <source>
        <dbReference type="Proteomes" id="UP001168821"/>
    </source>
</evidence>
<evidence type="ECO:0000313" key="2">
    <source>
        <dbReference type="EMBL" id="KAJ3667224.1"/>
    </source>
</evidence>
<evidence type="ECO:0000313" key="1">
    <source>
        <dbReference type="EMBL" id="KAJ3667186.1"/>
    </source>
</evidence>
<dbReference type="AlphaFoldDB" id="A0AA38MU24"/>
<organism evidence="2 3">
    <name type="scientific">Zophobas morio</name>
    <dbReference type="NCBI Taxonomy" id="2755281"/>
    <lineage>
        <taxon>Eukaryota</taxon>
        <taxon>Metazoa</taxon>
        <taxon>Ecdysozoa</taxon>
        <taxon>Arthropoda</taxon>
        <taxon>Hexapoda</taxon>
        <taxon>Insecta</taxon>
        <taxon>Pterygota</taxon>
        <taxon>Neoptera</taxon>
        <taxon>Endopterygota</taxon>
        <taxon>Coleoptera</taxon>
        <taxon>Polyphaga</taxon>
        <taxon>Cucujiformia</taxon>
        <taxon>Tenebrionidae</taxon>
        <taxon>Zophobas</taxon>
    </lineage>
</organism>
<reference evidence="2" key="1">
    <citation type="journal article" date="2023" name="G3 (Bethesda)">
        <title>Whole genome assemblies of Zophobas morio and Tenebrio molitor.</title>
        <authorList>
            <person name="Kaur S."/>
            <person name="Stinson S.A."/>
            <person name="diCenzo G.C."/>
        </authorList>
    </citation>
    <scope>NUCLEOTIDE SEQUENCE</scope>
    <source>
        <strain evidence="2">QUZm001</strain>
    </source>
</reference>